<sequence>MCPVFFRHGKWQLSKNYICRITDEILATARPSTEIIRKKNLINVFKEFQIKTIINMQIPGEHPHCGDGINKTGFSYDPEIFMEAGCRPSLDLTQAKLS</sequence>
<organism evidence="1 2">
    <name type="scientific">Dibothriocephalus latus</name>
    <name type="common">Fish tapeworm</name>
    <name type="synonym">Diphyllobothrium latum</name>
    <dbReference type="NCBI Taxonomy" id="60516"/>
    <lineage>
        <taxon>Eukaryota</taxon>
        <taxon>Metazoa</taxon>
        <taxon>Spiralia</taxon>
        <taxon>Lophotrochozoa</taxon>
        <taxon>Platyhelminthes</taxon>
        <taxon>Cestoda</taxon>
        <taxon>Eucestoda</taxon>
        <taxon>Diphyllobothriidea</taxon>
        <taxon>Diphyllobothriidae</taxon>
        <taxon>Dibothriocephalus</taxon>
    </lineage>
</organism>
<protein>
    <submittedName>
        <fullName evidence="1">Uncharacterized protein</fullName>
    </submittedName>
</protein>
<proteinExistence type="predicted"/>
<name>A0A3P6SZN8_DIBLA</name>
<keyword evidence="2" id="KW-1185">Reference proteome</keyword>
<evidence type="ECO:0000313" key="1">
    <source>
        <dbReference type="EMBL" id="VDK80856.1"/>
    </source>
</evidence>
<dbReference type="Proteomes" id="UP000281553">
    <property type="component" value="Unassembled WGS sequence"/>
</dbReference>
<gene>
    <name evidence="1" type="ORF">DILT_LOCUS3155</name>
</gene>
<dbReference type="EMBL" id="UYRU01043225">
    <property type="protein sequence ID" value="VDK80856.1"/>
    <property type="molecule type" value="Genomic_DNA"/>
</dbReference>
<accession>A0A3P6SZN8</accession>
<reference evidence="1 2" key="1">
    <citation type="submission" date="2018-11" db="EMBL/GenBank/DDBJ databases">
        <authorList>
            <consortium name="Pathogen Informatics"/>
        </authorList>
    </citation>
    <scope>NUCLEOTIDE SEQUENCE [LARGE SCALE GENOMIC DNA]</scope>
</reference>
<dbReference type="OrthoDB" id="542013at2759"/>
<evidence type="ECO:0000313" key="2">
    <source>
        <dbReference type="Proteomes" id="UP000281553"/>
    </source>
</evidence>
<dbReference type="AlphaFoldDB" id="A0A3P6SZN8"/>